<dbReference type="Proteomes" id="UP001205311">
    <property type="component" value="Unassembled WGS sequence"/>
</dbReference>
<evidence type="ECO:0000313" key="1">
    <source>
        <dbReference type="EMBL" id="MCP2261646.1"/>
    </source>
</evidence>
<protein>
    <submittedName>
        <fullName evidence="1">Uncharacterized protein</fullName>
    </submittedName>
</protein>
<evidence type="ECO:0000313" key="2">
    <source>
        <dbReference type="Proteomes" id="UP001205311"/>
    </source>
</evidence>
<sequence length="53" mass="5508">MGLTRGAGDQRERWVIEGGIGAGDGGWLGRKACLTWARAVRARGGTAAPLATR</sequence>
<proteinExistence type="predicted"/>
<dbReference type="EMBL" id="JAMTCP010000046">
    <property type="protein sequence ID" value="MCP2261646.1"/>
    <property type="molecule type" value="Genomic_DNA"/>
</dbReference>
<reference evidence="1 2" key="1">
    <citation type="submission" date="2022-06" db="EMBL/GenBank/DDBJ databases">
        <title>Genomic Encyclopedia of Archaeal and Bacterial Type Strains, Phase II (KMG-II): from individual species to whole genera.</title>
        <authorList>
            <person name="Goeker M."/>
        </authorList>
    </citation>
    <scope>NUCLEOTIDE SEQUENCE [LARGE SCALE GENOMIC DNA]</scope>
    <source>
        <strain evidence="1 2">DSM 40477</strain>
    </source>
</reference>
<keyword evidence="2" id="KW-1185">Reference proteome</keyword>
<name>A0ABT1I1L6_STRSD</name>
<gene>
    <name evidence="1" type="ORF">LX15_005372</name>
</gene>
<comment type="caution">
    <text evidence="1">The sequence shown here is derived from an EMBL/GenBank/DDBJ whole genome shotgun (WGS) entry which is preliminary data.</text>
</comment>
<accession>A0ABT1I1L6</accession>
<organism evidence="1 2">
    <name type="scientific">Streptoalloteichus tenebrarius (strain ATCC 17920 / DSM 40477 / JCM 4838 / CBS 697.72 / NBRC 16177 / NCIMB 11028 / NRRL B-12390 / A12253. 1 / ISP 5477)</name>
    <name type="common">Streptomyces tenebrarius</name>
    <dbReference type="NCBI Taxonomy" id="1933"/>
    <lineage>
        <taxon>Bacteria</taxon>
        <taxon>Bacillati</taxon>
        <taxon>Actinomycetota</taxon>
        <taxon>Actinomycetes</taxon>
        <taxon>Pseudonocardiales</taxon>
        <taxon>Pseudonocardiaceae</taxon>
        <taxon>Streptoalloteichus</taxon>
    </lineage>
</organism>